<feature type="chain" id="PRO_5044836976" evidence="1">
    <location>
        <begin position="23"/>
        <end position="149"/>
    </location>
</feature>
<sequence length="149" mass="16631">MNMGISQSSTISLVALLLPTSAFTPTPEQRESIVNAKDRNQIANCFADRAIIRDVCGINSLERSVNPQDLADRCMEFLQAHPDCVVRFHYGPECGRDSNWVVANWYETGHWTGESRGIKASGNPMAVEGQTRFLLVSDDLKIEKFVVTR</sequence>
<dbReference type="SUPFAM" id="SSF54427">
    <property type="entry name" value="NTF2-like"/>
    <property type="match status" value="1"/>
</dbReference>
<accession>A0ABD3PDY4</accession>
<keyword evidence="1" id="KW-0732">Signal</keyword>
<comment type="caution">
    <text evidence="2">The sequence shown here is derived from an EMBL/GenBank/DDBJ whole genome shotgun (WGS) entry which is preliminary data.</text>
</comment>
<evidence type="ECO:0000313" key="3">
    <source>
        <dbReference type="Proteomes" id="UP001530400"/>
    </source>
</evidence>
<dbReference type="Proteomes" id="UP001530400">
    <property type="component" value="Unassembled WGS sequence"/>
</dbReference>
<protein>
    <submittedName>
        <fullName evidence="2">Uncharacterized protein</fullName>
    </submittedName>
</protein>
<evidence type="ECO:0000256" key="1">
    <source>
        <dbReference type="SAM" id="SignalP"/>
    </source>
</evidence>
<name>A0ABD3PDY4_9STRA</name>
<dbReference type="AlphaFoldDB" id="A0ABD3PDY4"/>
<reference evidence="2 3" key="1">
    <citation type="submission" date="2024-10" db="EMBL/GenBank/DDBJ databases">
        <title>Updated reference genomes for cyclostephanoid diatoms.</title>
        <authorList>
            <person name="Roberts W.R."/>
            <person name="Alverson A.J."/>
        </authorList>
    </citation>
    <scope>NUCLEOTIDE SEQUENCE [LARGE SCALE GENOMIC DNA]</scope>
    <source>
        <strain evidence="2 3">AJA010-31</strain>
    </source>
</reference>
<dbReference type="InterPro" id="IPR032710">
    <property type="entry name" value="NTF2-like_dom_sf"/>
</dbReference>
<gene>
    <name evidence="2" type="ORF">ACHAWO_001460</name>
</gene>
<dbReference type="EMBL" id="JALLPJ020000671">
    <property type="protein sequence ID" value="KAL3785954.1"/>
    <property type="molecule type" value="Genomic_DNA"/>
</dbReference>
<feature type="signal peptide" evidence="1">
    <location>
        <begin position="1"/>
        <end position="22"/>
    </location>
</feature>
<dbReference type="Gene3D" id="3.10.450.50">
    <property type="match status" value="1"/>
</dbReference>
<organism evidence="2 3">
    <name type="scientific">Cyclotella atomus</name>
    <dbReference type="NCBI Taxonomy" id="382360"/>
    <lineage>
        <taxon>Eukaryota</taxon>
        <taxon>Sar</taxon>
        <taxon>Stramenopiles</taxon>
        <taxon>Ochrophyta</taxon>
        <taxon>Bacillariophyta</taxon>
        <taxon>Coscinodiscophyceae</taxon>
        <taxon>Thalassiosirophycidae</taxon>
        <taxon>Stephanodiscales</taxon>
        <taxon>Stephanodiscaceae</taxon>
        <taxon>Cyclotella</taxon>
    </lineage>
</organism>
<evidence type="ECO:0000313" key="2">
    <source>
        <dbReference type="EMBL" id="KAL3785954.1"/>
    </source>
</evidence>
<keyword evidence="3" id="KW-1185">Reference proteome</keyword>
<proteinExistence type="predicted"/>